<evidence type="ECO:0000259" key="3">
    <source>
        <dbReference type="Pfam" id="PF20684"/>
    </source>
</evidence>
<organism evidence="4 5">
    <name type="scientific">Colletotrichum orbiculare (strain 104-T / ATCC 96160 / CBS 514.97 / LARS 414 / MAFF 240422)</name>
    <name type="common">Cucumber anthracnose fungus</name>
    <name type="synonym">Colletotrichum lagenarium</name>
    <dbReference type="NCBI Taxonomy" id="1213857"/>
    <lineage>
        <taxon>Eukaryota</taxon>
        <taxon>Fungi</taxon>
        <taxon>Dikarya</taxon>
        <taxon>Ascomycota</taxon>
        <taxon>Pezizomycotina</taxon>
        <taxon>Sordariomycetes</taxon>
        <taxon>Hypocreomycetidae</taxon>
        <taxon>Glomerellales</taxon>
        <taxon>Glomerellaceae</taxon>
        <taxon>Colletotrichum</taxon>
        <taxon>Colletotrichum orbiculare species complex</taxon>
    </lineage>
</organism>
<dbReference type="AlphaFoldDB" id="A0A484FS03"/>
<dbReference type="Pfam" id="PF20684">
    <property type="entry name" value="Fung_rhodopsin"/>
    <property type="match status" value="1"/>
</dbReference>
<feature type="transmembrane region" description="Helical" evidence="2">
    <location>
        <begin position="104"/>
        <end position="126"/>
    </location>
</feature>
<feature type="transmembrane region" description="Helical" evidence="2">
    <location>
        <begin position="20"/>
        <end position="44"/>
    </location>
</feature>
<gene>
    <name evidence="4" type="ORF">Cob_v007111</name>
</gene>
<feature type="transmembrane region" description="Helical" evidence="2">
    <location>
        <begin position="183"/>
        <end position="204"/>
    </location>
</feature>
<keyword evidence="5" id="KW-1185">Reference proteome</keyword>
<keyword evidence="2" id="KW-1133">Transmembrane helix</keyword>
<dbReference type="InterPro" id="IPR049326">
    <property type="entry name" value="Rhodopsin_dom_fungi"/>
</dbReference>
<evidence type="ECO:0000256" key="2">
    <source>
        <dbReference type="SAM" id="Phobius"/>
    </source>
</evidence>
<feature type="region of interest" description="Disordered" evidence="1">
    <location>
        <begin position="315"/>
        <end position="407"/>
    </location>
</feature>
<proteinExistence type="predicted"/>
<keyword evidence="2" id="KW-0472">Membrane</keyword>
<feature type="compositionally biased region" description="Basic and acidic residues" evidence="1">
    <location>
        <begin position="358"/>
        <end position="385"/>
    </location>
</feature>
<reference evidence="5" key="1">
    <citation type="journal article" date="2013" name="New Phytol.">
        <title>Comparative genomic and transcriptomic analyses reveal the hemibiotrophic stage shift of Colletotrichum fungi.</title>
        <authorList>
            <person name="Gan P."/>
            <person name="Ikeda K."/>
            <person name="Irieda H."/>
            <person name="Narusaka M."/>
            <person name="O'Connell R.J."/>
            <person name="Narusaka Y."/>
            <person name="Takano Y."/>
            <person name="Kubo Y."/>
            <person name="Shirasu K."/>
        </authorList>
    </citation>
    <scope>NUCLEOTIDE SEQUENCE [LARGE SCALE GENOMIC DNA]</scope>
    <source>
        <strain evidence="5">104-T / ATCC 96160 / CBS 514.97 / LARS 414 / MAFF 240422</strain>
    </source>
</reference>
<sequence>MPLDTEPAPPLYALAENDKGALAVVSALVFFIYAVIGIALKLIIRLNITSLKSHDLVLLASVVLLFVETALVVAACNHGLGRHQDTVSREDLDIYYKAKSTHQLFYASSLLATAAAACTKLSLCLLIQSINNHGRLHVANKSLFGVIAAWAVSGIIAEALQCSLPDPWAASSKRKCPGREGVFLYNGLMDILTDVALCALPVAMMWKVQTSTRRKLMVVALFGTRIIVPILSIPGLVSTHNFATNFTDSTWHAVPHVIWLQCTLGLSVLTACVPSLKGVVDSLMGSTSVAAIQTPYQLGSSGAGGAASRLHATAIGGDNSSRRGSHLGGGAAAAAGSKTTRSRPLRPSDWSVGGHGQDAGKERDDGTSESVRKLTGSDEDLAKQESHRRRSSSQGGSLKLSETGYAI</sequence>
<evidence type="ECO:0000313" key="4">
    <source>
        <dbReference type="EMBL" id="TDZ19767.1"/>
    </source>
</evidence>
<comment type="caution">
    <text evidence="4">The sequence shown here is derived from an EMBL/GenBank/DDBJ whole genome shotgun (WGS) entry which is preliminary data.</text>
</comment>
<name>A0A484FS03_COLOR</name>
<dbReference type="OrthoDB" id="3918601at2759"/>
<keyword evidence="2" id="KW-0812">Transmembrane</keyword>
<feature type="transmembrane region" description="Helical" evidence="2">
    <location>
        <begin position="216"/>
        <end position="237"/>
    </location>
</feature>
<dbReference type="PANTHER" id="PTHR38794:SF3">
    <property type="entry name" value="INTEGRAL MEMBRANE PROTEIN"/>
    <property type="match status" value="1"/>
</dbReference>
<feature type="transmembrane region" description="Helical" evidence="2">
    <location>
        <begin position="257"/>
        <end position="276"/>
    </location>
</feature>
<accession>A0A484FS03</accession>
<dbReference type="Proteomes" id="UP000014480">
    <property type="component" value="Unassembled WGS sequence"/>
</dbReference>
<dbReference type="PANTHER" id="PTHR38794">
    <property type="entry name" value="INTEGRAL MEMBRANE PROTEIN"/>
    <property type="match status" value="1"/>
</dbReference>
<feature type="domain" description="Rhodopsin" evidence="3">
    <location>
        <begin position="41"/>
        <end position="280"/>
    </location>
</feature>
<dbReference type="STRING" id="1213857.A0A484FS03"/>
<feature type="compositionally biased region" description="Low complexity" evidence="1">
    <location>
        <begin position="392"/>
        <end position="407"/>
    </location>
</feature>
<protein>
    <recommendedName>
        <fullName evidence="3">Rhodopsin domain-containing protein</fullName>
    </recommendedName>
</protein>
<evidence type="ECO:0000313" key="5">
    <source>
        <dbReference type="Proteomes" id="UP000014480"/>
    </source>
</evidence>
<evidence type="ECO:0000256" key="1">
    <source>
        <dbReference type="SAM" id="MobiDB-lite"/>
    </source>
</evidence>
<feature type="transmembrane region" description="Helical" evidence="2">
    <location>
        <begin position="56"/>
        <end position="80"/>
    </location>
</feature>
<feature type="transmembrane region" description="Helical" evidence="2">
    <location>
        <begin position="138"/>
        <end position="157"/>
    </location>
</feature>
<reference evidence="5" key="2">
    <citation type="journal article" date="2019" name="Mol. Plant Microbe Interact.">
        <title>Genome sequence resources for four phytopathogenic fungi from the Colletotrichum orbiculare species complex.</title>
        <authorList>
            <person name="Gan P."/>
            <person name="Tsushima A."/>
            <person name="Narusaka M."/>
            <person name="Narusaka Y."/>
            <person name="Takano Y."/>
            <person name="Kubo Y."/>
            <person name="Shirasu K."/>
        </authorList>
    </citation>
    <scope>GENOME REANNOTATION</scope>
    <source>
        <strain evidence="5">104-T / ATCC 96160 / CBS 514.97 / LARS 414 / MAFF 240422</strain>
    </source>
</reference>
<dbReference type="EMBL" id="AMCV02000018">
    <property type="protein sequence ID" value="TDZ19767.1"/>
    <property type="molecule type" value="Genomic_DNA"/>
</dbReference>